<dbReference type="PROSITE" id="PS50895">
    <property type="entry name" value="SURF1"/>
    <property type="match status" value="1"/>
</dbReference>
<dbReference type="GO" id="GO:0005886">
    <property type="term" value="C:plasma membrane"/>
    <property type="evidence" value="ECO:0007669"/>
    <property type="project" value="UniProtKB-SubCell"/>
</dbReference>
<name>A0AB38YFK2_9GAMM</name>
<dbReference type="CDD" id="cd06662">
    <property type="entry name" value="SURF1"/>
    <property type="match status" value="1"/>
</dbReference>
<dbReference type="Pfam" id="PF02104">
    <property type="entry name" value="SURF1"/>
    <property type="match status" value="1"/>
</dbReference>
<keyword evidence="1" id="KW-0812">Transmembrane</keyword>
<protein>
    <recommendedName>
        <fullName evidence="1">SURF1-like protein</fullName>
    </recommendedName>
</protein>
<reference evidence="2" key="1">
    <citation type="submission" date="2022-07" db="EMBL/GenBank/DDBJ databases">
        <title>Complete genome sequence of Salinispirillum sp. LH10-3-1 capable of multiple carbohydrate inversion isolated from a soda lake.</title>
        <authorList>
            <person name="Liu J."/>
            <person name="Zhai Y."/>
            <person name="Zhang H."/>
            <person name="Yang H."/>
            <person name="Qu J."/>
            <person name="Li J."/>
        </authorList>
    </citation>
    <scope>NUCLEOTIDE SEQUENCE</scope>
    <source>
        <strain evidence="2">LH 10-3-1</strain>
    </source>
</reference>
<dbReference type="AlphaFoldDB" id="A0AB38YFK2"/>
<keyword evidence="1" id="KW-1133">Transmembrane helix</keyword>
<keyword evidence="1" id="KW-0472">Membrane</keyword>
<organism evidence="2">
    <name type="scientific">Salinispirillum sp. LH 10-3-1</name>
    <dbReference type="NCBI Taxonomy" id="2952525"/>
    <lineage>
        <taxon>Bacteria</taxon>
        <taxon>Pseudomonadati</taxon>
        <taxon>Pseudomonadota</taxon>
        <taxon>Gammaproteobacteria</taxon>
        <taxon>Oceanospirillales</taxon>
        <taxon>Saccharospirillaceae</taxon>
        <taxon>Salinispirillum</taxon>
    </lineage>
</organism>
<dbReference type="InterPro" id="IPR002994">
    <property type="entry name" value="Surf1/Shy1"/>
</dbReference>
<keyword evidence="1" id="KW-1003">Cell membrane</keyword>
<comment type="subcellular location">
    <subcellularLocation>
        <location evidence="1">Cell membrane</location>
        <topology evidence="1">Multi-pass membrane protein</topology>
    </subcellularLocation>
</comment>
<feature type="transmembrane region" description="Helical" evidence="1">
    <location>
        <begin position="204"/>
        <end position="226"/>
    </location>
</feature>
<proteinExistence type="inferred from homology"/>
<gene>
    <name evidence="2" type="ORF">NFC81_15810</name>
</gene>
<evidence type="ECO:0000313" key="2">
    <source>
        <dbReference type="EMBL" id="WLD58158.1"/>
    </source>
</evidence>
<accession>A0AB38YFK2</accession>
<evidence type="ECO:0000256" key="1">
    <source>
        <dbReference type="RuleBase" id="RU363076"/>
    </source>
</evidence>
<sequence length="238" mass="26796">MRFNPGWPMSLFVALFLPLTLGLGSWQLNRAAEKNQILADYVQDQEGAVRPWQGFDRHAPGTKLGFCVDVGGEHWFLDNRTHDGQVGYEVFLPAQHCDSAAPVLLKLGFIAASGPRTQLPLLQPERWLGQQQIEGEVRPRPPEPMLTGPAEDMGLQRWRVQSLERTPEGSFIEPATLLVQVKTPQDWQLVDAWQPVNMAPERHLGYAIQWFGLAVVLVIGFLIWGVHRAADLQRGKHE</sequence>
<dbReference type="RefSeq" id="WP_304995445.1">
    <property type="nucleotide sequence ID" value="NZ_CP101717.1"/>
</dbReference>
<comment type="caution">
    <text evidence="1">Lacks conserved residue(s) required for the propagation of feature annotation.</text>
</comment>
<dbReference type="EMBL" id="CP101717">
    <property type="protein sequence ID" value="WLD58158.1"/>
    <property type="molecule type" value="Genomic_DNA"/>
</dbReference>
<comment type="similarity">
    <text evidence="1">Belongs to the SURF1 family.</text>
</comment>